<dbReference type="EMBL" id="WKKX01001083">
    <property type="protein sequence ID" value="MSE09656.1"/>
    <property type="molecule type" value="Genomic_DNA"/>
</dbReference>
<proteinExistence type="predicted"/>
<evidence type="ECO:0000313" key="1">
    <source>
        <dbReference type="EMBL" id="MSE09656.1"/>
    </source>
</evidence>
<dbReference type="SUPFAM" id="SSF53067">
    <property type="entry name" value="Actin-like ATPase domain"/>
    <property type="match status" value="1"/>
</dbReference>
<accession>A0A7X2STH6</accession>
<sequence length="54" mass="5915">MKILAIDTSNRPLSVAILEDKRLLAETTTNVLRNHSTTLMPIVAAFFNKSSTIG</sequence>
<dbReference type="GO" id="GO:0016740">
    <property type="term" value="F:transferase activity"/>
    <property type="evidence" value="ECO:0007669"/>
    <property type="project" value="UniProtKB-KW"/>
</dbReference>
<name>A0A7X2STH6_9LACO</name>
<dbReference type="AlphaFoldDB" id="A0A7X2STH6"/>
<keyword evidence="1" id="KW-0808">Transferase</keyword>
<protein>
    <submittedName>
        <fullName evidence="1">tRNA (Adenosine(37)-N6)-threonylcarbamoyltransferase complex dimerization subunit type 1 TsaB</fullName>
    </submittedName>
</protein>
<feature type="non-terminal residue" evidence="1">
    <location>
        <position position="54"/>
    </location>
</feature>
<gene>
    <name evidence="1" type="ORF">GKC33_13595</name>
</gene>
<evidence type="ECO:0000313" key="2">
    <source>
        <dbReference type="Proteomes" id="UP000467635"/>
    </source>
</evidence>
<dbReference type="InterPro" id="IPR043129">
    <property type="entry name" value="ATPase_NBD"/>
</dbReference>
<comment type="caution">
    <text evidence="1">The sequence shown here is derived from an EMBL/GenBank/DDBJ whole genome shotgun (WGS) entry which is preliminary data.</text>
</comment>
<dbReference type="Gene3D" id="3.30.420.40">
    <property type="match status" value="1"/>
</dbReference>
<reference evidence="1 2" key="1">
    <citation type="submission" date="2019-11" db="EMBL/GenBank/DDBJ databases">
        <title>Draft Genome Sequence of Plant Growth-Promoting Rhizosphere-Associated Bacteria.</title>
        <authorList>
            <person name="Vasilyev I.Y."/>
            <person name="Radchenko V."/>
            <person name="Ilnitskaya E.V."/>
        </authorList>
    </citation>
    <scope>NUCLEOTIDE SEQUENCE [LARGE SCALE GENOMIC DNA]</scope>
    <source>
        <strain evidence="1 2">VRA_01-1sq_f</strain>
    </source>
</reference>
<organism evidence="1 2">
    <name type="scientific">Ligilactobacillus salivarius</name>
    <dbReference type="NCBI Taxonomy" id="1624"/>
    <lineage>
        <taxon>Bacteria</taxon>
        <taxon>Bacillati</taxon>
        <taxon>Bacillota</taxon>
        <taxon>Bacilli</taxon>
        <taxon>Lactobacillales</taxon>
        <taxon>Lactobacillaceae</taxon>
        <taxon>Ligilactobacillus</taxon>
    </lineage>
</organism>
<dbReference type="Proteomes" id="UP000467635">
    <property type="component" value="Unassembled WGS sequence"/>
</dbReference>